<feature type="domain" description="O-antigen ligase-related" evidence="6">
    <location>
        <begin position="200"/>
        <end position="329"/>
    </location>
</feature>
<dbReference type="EMBL" id="ACKQ02000007">
    <property type="protein sequence ID" value="EFK33074.1"/>
    <property type="molecule type" value="Genomic_DNA"/>
</dbReference>
<dbReference type="Proteomes" id="UP000002969">
    <property type="component" value="Unassembled WGS sequence"/>
</dbReference>
<organism evidence="7 8">
    <name type="scientific">Chryseobacterium gleum ATCC 35910</name>
    <dbReference type="NCBI Taxonomy" id="525257"/>
    <lineage>
        <taxon>Bacteria</taxon>
        <taxon>Pseudomonadati</taxon>
        <taxon>Bacteroidota</taxon>
        <taxon>Flavobacteriia</taxon>
        <taxon>Flavobacteriales</taxon>
        <taxon>Weeksellaceae</taxon>
        <taxon>Chryseobacterium group</taxon>
        <taxon>Chryseobacterium</taxon>
    </lineage>
</organism>
<evidence type="ECO:0000256" key="1">
    <source>
        <dbReference type="ARBA" id="ARBA00004141"/>
    </source>
</evidence>
<evidence type="ECO:0000256" key="3">
    <source>
        <dbReference type="ARBA" id="ARBA00022989"/>
    </source>
</evidence>
<feature type="transmembrane region" description="Helical" evidence="5">
    <location>
        <begin position="201"/>
        <end position="230"/>
    </location>
</feature>
<dbReference type="Pfam" id="PF04932">
    <property type="entry name" value="Wzy_C"/>
    <property type="match status" value="1"/>
</dbReference>
<dbReference type="InterPro" id="IPR007016">
    <property type="entry name" value="O-antigen_ligase-rel_domated"/>
</dbReference>
<keyword evidence="4 5" id="KW-0472">Membrane</keyword>
<name>A0ABN0AJE0_CHRGE</name>
<evidence type="ECO:0000256" key="4">
    <source>
        <dbReference type="ARBA" id="ARBA00023136"/>
    </source>
</evidence>
<evidence type="ECO:0000256" key="2">
    <source>
        <dbReference type="ARBA" id="ARBA00022692"/>
    </source>
</evidence>
<sequence length="407" mass="47485">MSNMITIKKNYIEYIFIFFLTFGYIFFYSLAVPFNAPNTLFSVPFRVILLFISFYIIYVNFDTIKKRKTTVVFTILFWLFYFIKAVYSFKTDTYLQKTLNNEQQIYIRIIGLNLIPYIAVLSISFSKEIVVKLNSLIFNFLLIILGISCIYTIIVFQAFEKSSGIFAGYYISTGHYGLSLLIISVYYYFISSQKIKPVLGILIGAFTVFSSSARSPMLAAFIILFIILLYVNKLKYWLTLMLATLLFIIGIYALNKTYLANFEFVERMYSAIFEGGGSGRSYYLAKGWNVFKNNIPFGGRILFEDGLYPHNIFVEVLMSMGIVGIILFFFYFKDLWKFRLNFISKNRYYLPFILFFIQYFVLVLTSYSLFANLEFWTFSTVFISIILFCNDEKIKSNDSRGNTAGNH</sequence>
<evidence type="ECO:0000259" key="6">
    <source>
        <dbReference type="Pfam" id="PF04932"/>
    </source>
</evidence>
<feature type="transmembrane region" description="Helical" evidence="5">
    <location>
        <begin position="70"/>
        <end position="89"/>
    </location>
</feature>
<proteinExistence type="predicted"/>
<feature type="transmembrane region" description="Helical" evidence="5">
    <location>
        <begin position="137"/>
        <end position="159"/>
    </location>
</feature>
<feature type="transmembrane region" description="Helical" evidence="5">
    <location>
        <begin position="40"/>
        <end position="58"/>
    </location>
</feature>
<feature type="transmembrane region" description="Helical" evidence="5">
    <location>
        <begin position="312"/>
        <end position="332"/>
    </location>
</feature>
<evidence type="ECO:0000313" key="8">
    <source>
        <dbReference type="Proteomes" id="UP000002969"/>
    </source>
</evidence>
<evidence type="ECO:0000256" key="5">
    <source>
        <dbReference type="SAM" id="Phobius"/>
    </source>
</evidence>
<accession>A0ABN0AJE0</accession>
<keyword evidence="8" id="KW-1185">Reference proteome</keyword>
<reference evidence="7" key="1">
    <citation type="submission" date="2010-06" db="EMBL/GenBank/DDBJ databases">
        <authorList>
            <person name="Muzny D."/>
            <person name="Qin X."/>
            <person name="Buhay C."/>
            <person name="Dugan-Rocha S."/>
            <person name="Ding Y."/>
            <person name="Chen G."/>
            <person name="Hawes A."/>
            <person name="Holder M."/>
            <person name="Jhangiani S."/>
            <person name="Johnson A."/>
            <person name="Khan Z."/>
            <person name="Li Z."/>
            <person name="Liu W."/>
            <person name="Liu X."/>
            <person name="Perez L."/>
            <person name="Shen H."/>
            <person name="Wang Q."/>
            <person name="Watt J."/>
            <person name="Xi L."/>
            <person name="Xin Y."/>
            <person name="Zhou J."/>
            <person name="Deng J."/>
            <person name="Jiang H."/>
            <person name="Liu Y."/>
            <person name="Qu J."/>
            <person name="Song X.-Z."/>
            <person name="Zhang L."/>
            <person name="Villasana D."/>
            <person name="Johnson A."/>
            <person name="Liu J."/>
            <person name="Liyanage D."/>
            <person name="Lorensuhewa L."/>
            <person name="Robinson T."/>
            <person name="Song A."/>
            <person name="Song B.-B."/>
            <person name="Dinh H."/>
            <person name="Thornton R."/>
            <person name="Coyle M."/>
            <person name="Francisco L."/>
            <person name="Jackson L."/>
            <person name="Javaid M."/>
            <person name="Korchina V."/>
            <person name="Kovar C."/>
            <person name="Mata R."/>
            <person name="Mathew T."/>
            <person name="Ngo R."/>
            <person name="Nguyen L."/>
            <person name="Nguyen N."/>
            <person name="Okwuonu G."/>
            <person name="Ongeri F."/>
            <person name="Pham C."/>
            <person name="Simmons D."/>
            <person name="Wilczek-Boney K."/>
            <person name="Hale W."/>
            <person name="Jakkamsetti A."/>
            <person name="Pham P."/>
            <person name="Ruth R."/>
            <person name="San Lucas F."/>
            <person name="Warren J."/>
            <person name="Zhang J."/>
            <person name="Zhao Z."/>
            <person name="Zhou C."/>
            <person name="Zhu D."/>
            <person name="Lee S."/>
            <person name="Bess C."/>
            <person name="Blankenburg K."/>
            <person name="Forbes L."/>
            <person name="Fu Q."/>
            <person name="Gubbala S."/>
            <person name="Hirani K."/>
            <person name="Jayaseelan J.C."/>
            <person name="Lara F."/>
            <person name="Munidasa M."/>
            <person name="Palculict T."/>
            <person name="Patil S."/>
            <person name="Pu L.-L."/>
            <person name="Saada N."/>
            <person name="Tang L."/>
            <person name="Weissenberger G."/>
            <person name="Zhu Y."/>
            <person name="Hemphill L."/>
            <person name="Shang Y."/>
            <person name="Youmans B."/>
            <person name="Ayvaz T."/>
            <person name="Ross M."/>
            <person name="Santibanez J."/>
            <person name="Aqrawi P."/>
            <person name="Gross S."/>
            <person name="Joshi V."/>
            <person name="Fowler G."/>
            <person name="Nazareth L."/>
            <person name="Reid J."/>
            <person name="Worley K."/>
            <person name="Petrosino J."/>
            <person name="Highlander S."/>
            <person name="Gibbs R."/>
        </authorList>
    </citation>
    <scope>NUCLEOTIDE SEQUENCE [LARGE SCALE GENOMIC DNA]</scope>
    <source>
        <strain evidence="7">ATCC 35910</strain>
    </source>
</reference>
<feature type="transmembrane region" description="Helical" evidence="5">
    <location>
        <begin position="236"/>
        <end position="255"/>
    </location>
</feature>
<feature type="transmembrane region" description="Helical" evidence="5">
    <location>
        <begin position="165"/>
        <end position="189"/>
    </location>
</feature>
<feature type="transmembrane region" description="Helical" evidence="5">
    <location>
        <begin position="105"/>
        <end position="125"/>
    </location>
</feature>
<evidence type="ECO:0000313" key="7">
    <source>
        <dbReference type="EMBL" id="EFK33074.1"/>
    </source>
</evidence>
<comment type="caution">
    <text evidence="7">The sequence shown here is derived from an EMBL/GenBank/DDBJ whole genome shotgun (WGS) entry which is preliminary data.</text>
</comment>
<feature type="transmembrane region" description="Helical" evidence="5">
    <location>
        <begin position="12"/>
        <end position="34"/>
    </location>
</feature>
<keyword evidence="3 5" id="KW-1133">Transmembrane helix</keyword>
<comment type="subcellular location">
    <subcellularLocation>
        <location evidence="1">Membrane</location>
        <topology evidence="1">Multi-pass membrane protein</topology>
    </subcellularLocation>
</comment>
<feature type="transmembrane region" description="Helical" evidence="5">
    <location>
        <begin position="348"/>
        <end position="367"/>
    </location>
</feature>
<protein>
    <recommendedName>
        <fullName evidence="6">O-antigen ligase-related domain-containing protein</fullName>
    </recommendedName>
</protein>
<gene>
    <name evidence="7" type="ORF">HMPREF0204_12142</name>
</gene>
<keyword evidence="2 5" id="KW-0812">Transmembrane</keyword>